<name>S9R0V6_9RHOB</name>
<sequence length="67" mass="7308">MVQMRLPAEPAEVLDIPESDIPEVVGALVAEKRLSTLMSAIHANLWSDDPALRQQGTAALRRLGFPD</sequence>
<dbReference type="OrthoDB" id="7871608at2"/>
<dbReference type="eggNOG" id="ENOG502ZJMW">
    <property type="taxonomic scope" value="Bacteria"/>
</dbReference>
<dbReference type="HOGENOM" id="CLU_205363_0_0_5"/>
<organism evidence="1 2">
    <name type="scientific">Salipiger mucosus DSM 16094</name>
    <dbReference type="NCBI Taxonomy" id="1123237"/>
    <lineage>
        <taxon>Bacteria</taxon>
        <taxon>Pseudomonadati</taxon>
        <taxon>Pseudomonadota</taxon>
        <taxon>Alphaproteobacteria</taxon>
        <taxon>Rhodobacterales</taxon>
        <taxon>Roseobacteraceae</taxon>
        <taxon>Salipiger</taxon>
    </lineage>
</organism>
<accession>S9R0V6</accession>
<proteinExistence type="predicted"/>
<gene>
    <name evidence="1" type="ORF">Salmuc_04788</name>
</gene>
<keyword evidence="2" id="KW-1185">Reference proteome</keyword>
<reference evidence="2" key="1">
    <citation type="journal article" date="2014" name="Stand. Genomic Sci.">
        <title>Genome sequence of the exopolysaccharide-producing Salipiger mucosus type strain (DSM 16094(T)), a moderately halophilic member of the Roseobacter clade.</title>
        <authorList>
            <person name="Riedel T."/>
            <person name="Spring S."/>
            <person name="Fiebig A."/>
            <person name="Petersen J."/>
            <person name="Kyrpides N.C."/>
            <person name="Goker M."/>
            <person name="Klenk H.P."/>
        </authorList>
    </citation>
    <scope>NUCLEOTIDE SEQUENCE [LARGE SCALE GENOMIC DNA]</scope>
    <source>
        <strain evidence="2">DSM 16094</strain>
    </source>
</reference>
<dbReference type="Proteomes" id="UP000015347">
    <property type="component" value="Unassembled WGS sequence"/>
</dbReference>
<protein>
    <submittedName>
        <fullName evidence="1">Uncharacterized protein</fullName>
    </submittedName>
</protein>
<comment type="caution">
    <text evidence="1">The sequence shown here is derived from an EMBL/GenBank/DDBJ whole genome shotgun (WGS) entry which is preliminary data.</text>
</comment>
<evidence type="ECO:0000313" key="2">
    <source>
        <dbReference type="Proteomes" id="UP000015347"/>
    </source>
</evidence>
<dbReference type="EMBL" id="APVH01000008">
    <property type="protein sequence ID" value="EPX85517.1"/>
    <property type="molecule type" value="Genomic_DNA"/>
</dbReference>
<evidence type="ECO:0000313" key="1">
    <source>
        <dbReference type="EMBL" id="EPX85517.1"/>
    </source>
</evidence>
<dbReference type="AlphaFoldDB" id="S9R0V6"/>
<dbReference type="STRING" id="1123237.Salmuc_04788"/>